<evidence type="ECO:0000313" key="1">
    <source>
        <dbReference type="EMBL" id="KKL52216.1"/>
    </source>
</evidence>
<reference evidence="1" key="1">
    <citation type="journal article" date="2015" name="Nature">
        <title>Complex archaea that bridge the gap between prokaryotes and eukaryotes.</title>
        <authorList>
            <person name="Spang A."/>
            <person name="Saw J.H."/>
            <person name="Jorgensen S.L."/>
            <person name="Zaremba-Niedzwiedzka K."/>
            <person name="Martijn J."/>
            <person name="Lind A.E."/>
            <person name="van Eijk R."/>
            <person name="Schleper C."/>
            <person name="Guy L."/>
            <person name="Ettema T.J."/>
        </authorList>
    </citation>
    <scope>NUCLEOTIDE SEQUENCE</scope>
</reference>
<sequence length="63" mass="6928">MIYPTLIAKPTDKSGSTWTVTDREGGVWIPSIEADADIAAATYPRLRAMEICTDSPMRGLWLS</sequence>
<comment type="caution">
    <text evidence="1">The sequence shown here is derived from an EMBL/GenBank/DDBJ whole genome shotgun (WGS) entry which is preliminary data.</text>
</comment>
<dbReference type="AlphaFoldDB" id="A0A0F9DEQ2"/>
<protein>
    <submittedName>
        <fullName evidence="1">Uncharacterized protein</fullName>
    </submittedName>
</protein>
<name>A0A0F9DEQ2_9ZZZZ</name>
<accession>A0A0F9DEQ2</accession>
<dbReference type="EMBL" id="LAZR01031974">
    <property type="protein sequence ID" value="KKL52216.1"/>
    <property type="molecule type" value="Genomic_DNA"/>
</dbReference>
<organism evidence="1">
    <name type="scientific">marine sediment metagenome</name>
    <dbReference type="NCBI Taxonomy" id="412755"/>
    <lineage>
        <taxon>unclassified sequences</taxon>
        <taxon>metagenomes</taxon>
        <taxon>ecological metagenomes</taxon>
    </lineage>
</organism>
<proteinExistence type="predicted"/>
<gene>
    <name evidence="1" type="ORF">LCGC14_2287690</name>
</gene>